<dbReference type="Proteomes" id="UP000267003">
    <property type="component" value="Unassembled WGS sequence"/>
</dbReference>
<dbReference type="PANTHER" id="PTHR14859">
    <property type="entry name" value="CALCOFLUOR WHITE HYPERSENSITIVE PROTEIN PRECURSOR"/>
    <property type="match status" value="1"/>
</dbReference>
<protein>
    <recommendedName>
        <fullName evidence="2">Endonuclease/exonuclease/phosphatase domain-containing protein</fullName>
    </recommendedName>
</protein>
<dbReference type="AlphaFoldDB" id="A0A3A8PPN9"/>
<evidence type="ECO:0000313" key="3">
    <source>
        <dbReference type="EMBL" id="RKH58376.1"/>
    </source>
</evidence>
<dbReference type="Pfam" id="PF03372">
    <property type="entry name" value="Exo_endo_phos"/>
    <property type="match status" value="1"/>
</dbReference>
<gene>
    <name evidence="3" type="ORF">D7W81_29215</name>
</gene>
<dbReference type="InterPro" id="IPR036691">
    <property type="entry name" value="Endo/exonu/phosph_ase_sf"/>
</dbReference>
<dbReference type="SUPFAM" id="SSF56219">
    <property type="entry name" value="DNase I-like"/>
    <property type="match status" value="1"/>
</dbReference>
<dbReference type="InterPro" id="IPR005135">
    <property type="entry name" value="Endo/exonuclease/phosphatase"/>
</dbReference>
<dbReference type="EMBL" id="RAWK01000211">
    <property type="protein sequence ID" value="RKH58376.1"/>
    <property type="molecule type" value="Genomic_DNA"/>
</dbReference>
<feature type="region of interest" description="Disordered" evidence="1">
    <location>
        <begin position="1"/>
        <end position="97"/>
    </location>
</feature>
<dbReference type="GO" id="GO:0016020">
    <property type="term" value="C:membrane"/>
    <property type="evidence" value="ECO:0007669"/>
    <property type="project" value="GOC"/>
</dbReference>
<evidence type="ECO:0000259" key="2">
    <source>
        <dbReference type="Pfam" id="PF03372"/>
    </source>
</evidence>
<sequence>MHGRALHAVQRLSPGPTRGLQASRPPDSPPPARPGPGQPCHVDNPSTPHGVCPPPGEGSLTGPTVGPVRAARPRQGLGPPSEHGSATRQRACPRAGLRGPTGCVRLKVLTLNVAHGAPFAVPMPFLRSRSALLGTLDRVAALLAREAADVVALQEADRSSLFSGRVDQVARIAERAGYPHVHHGVHSGVPGLFAQGTALLCRHPLESCDSAHFGRDRRMDKGYVVATLAGEHGLEVVSLHLDPFSAAVRQRQVEQLIHALRQRPERPRVVMGDFNAEDVDGPVARLCAELGLHTPAEREPTYPVPDARQRLDGVLISHALRFTRYARLPDAVSDHHAVVAELTLQPSTATS</sequence>
<organism evidence="3 4">
    <name type="scientific">Corallococcus aberystwythensis</name>
    <dbReference type="NCBI Taxonomy" id="2316722"/>
    <lineage>
        <taxon>Bacteria</taxon>
        <taxon>Pseudomonadati</taxon>
        <taxon>Myxococcota</taxon>
        <taxon>Myxococcia</taxon>
        <taxon>Myxococcales</taxon>
        <taxon>Cystobacterineae</taxon>
        <taxon>Myxococcaceae</taxon>
        <taxon>Corallococcus</taxon>
    </lineage>
</organism>
<keyword evidence="4" id="KW-1185">Reference proteome</keyword>
<evidence type="ECO:0000256" key="1">
    <source>
        <dbReference type="SAM" id="MobiDB-lite"/>
    </source>
</evidence>
<dbReference type="InterPro" id="IPR051916">
    <property type="entry name" value="GPI-anchor_lipid_remodeler"/>
</dbReference>
<name>A0A3A8PPN9_9BACT</name>
<reference evidence="4" key="1">
    <citation type="submission" date="2018-09" db="EMBL/GenBank/DDBJ databases">
        <authorList>
            <person name="Livingstone P.G."/>
            <person name="Whitworth D.E."/>
        </authorList>
    </citation>
    <scope>NUCLEOTIDE SEQUENCE [LARGE SCALE GENOMIC DNA]</scope>
    <source>
        <strain evidence="4">AB050A</strain>
    </source>
</reference>
<feature type="compositionally biased region" description="Pro residues" evidence="1">
    <location>
        <begin position="26"/>
        <end position="37"/>
    </location>
</feature>
<dbReference type="GO" id="GO:0003824">
    <property type="term" value="F:catalytic activity"/>
    <property type="evidence" value="ECO:0007669"/>
    <property type="project" value="InterPro"/>
</dbReference>
<dbReference type="PANTHER" id="PTHR14859:SF15">
    <property type="entry name" value="ENDONUCLEASE_EXONUCLEASE_PHOSPHATASE DOMAIN-CONTAINING PROTEIN"/>
    <property type="match status" value="1"/>
</dbReference>
<dbReference type="Gene3D" id="3.60.10.10">
    <property type="entry name" value="Endonuclease/exonuclease/phosphatase"/>
    <property type="match status" value="1"/>
</dbReference>
<comment type="caution">
    <text evidence="3">The sequence shown here is derived from an EMBL/GenBank/DDBJ whole genome shotgun (WGS) entry which is preliminary data.</text>
</comment>
<proteinExistence type="predicted"/>
<feature type="domain" description="Endonuclease/exonuclease/phosphatase" evidence="2">
    <location>
        <begin position="109"/>
        <end position="335"/>
    </location>
</feature>
<accession>A0A3A8PPN9</accession>
<dbReference type="GO" id="GO:0006506">
    <property type="term" value="P:GPI anchor biosynthetic process"/>
    <property type="evidence" value="ECO:0007669"/>
    <property type="project" value="TreeGrafter"/>
</dbReference>
<evidence type="ECO:0000313" key="4">
    <source>
        <dbReference type="Proteomes" id="UP000267003"/>
    </source>
</evidence>